<accession>A0A067C798</accession>
<evidence type="ECO:0000313" key="3">
    <source>
        <dbReference type="Proteomes" id="UP000030745"/>
    </source>
</evidence>
<sequence length="961" mass="105748">MPQRGPLRQVPAAREYVCEVAGCLYLVLSICLSVYALDVFAPYMENGLFWPHFDASNTLSLLGAVLNKHLGALTGGSNPVPIDLLASSASIWRRASTGVSPAYPRRLLYQELTDLAVAIPGLRRLEPSAVAFMITPYCWVDLQRRWVLAHTPRRLERCVATDLDNGAVYLEAVLRNIDVDAWNTASGGAFSTKIASSIAASSAEGAAWVEAILHRHEVLPVDNEMTYWQARGLIRFQLQYGNRVQLGINENVAITNALGVTYELPLTSIRALHRGASWTTSYMYQSLGNDLNAIWPNQSLVVNTSTYFGVQDRDALVAYDVGLPLNAVNEVITSSVGPLNSIDLRWLRVPPGLADAVAAFDATLYDLISTNATVYDALASLPLLHAETVPYKWQDPSLRFLSGNLMCSSGAPMPFVLRAFGFDDACGTQVPAIFPLSATNTLFAVHMLYGHHMNDICTQVPHQVAACERLVAHLTDVYKLLAPFLRHIDRPTLDDVQLAKVQVVLNGSTLSLQTVLLLGERFDFFGWINLYDWAQNAREAIAFEGDLRTLHLVSYAYAPLPPPSIGSRTNTNVGKYLWFTSSVVTGVLGAVGCLCLFLVCRHRPRPGTTPWFLFSRLVSSVWLNRTLLSVRAMTALLCLSTAPIVPMVVHSDVWQLQWQPRTMLTSAILASEASWLTYMAYEVLHPLTSGYTHHAAMVSAVVTYGTVLAVDVWFPVTVVASVHRRCDLLNMDWQLECCSASVRIGSLHQLLWLLLLQLFGVLVGYVVAVGYKHCRWHRPSRIVPAQRPPALLLQASVHAFGVDTTPTLNYAASAMAGLFFTTSDGVNCVFDINRWTHLPLDVVEASVPFMGRHLTVFTTIVSSAFGSMPALHRISNVTPASLSTSLEAVAACASQQFWHLVGFLYVVGTLSSNIAYFNVVLTSLSNDYGWAGFNSSGMQPFLANAFNRQLLLTPSLEQKRR</sequence>
<organism evidence="2 3">
    <name type="scientific">Saprolegnia parasitica (strain CBS 223.65)</name>
    <dbReference type="NCBI Taxonomy" id="695850"/>
    <lineage>
        <taxon>Eukaryota</taxon>
        <taxon>Sar</taxon>
        <taxon>Stramenopiles</taxon>
        <taxon>Oomycota</taxon>
        <taxon>Saprolegniomycetes</taxon>
        <taxon>Saprolegniales</taxon>
        <taxon>Saprolegniaceae</taxon>
        <taxon>Saprolegnia</taxon>
    </lineage>
</organism>
<reference evidence="2 3" key="1">
    <citation type="journal article" date="2013" name="PLoS Genet.">
        <title>Distinctive expansion of potential virulence genes in the genome of the oomycete fish pathogen Saprolegnia parasitica.</title>
        <authorList>
            <person name="Jiang R.H."/>
            <person name="de Bruijn I."/>
            <person name="Haas B.J."/>
            <person name="Belmonte R."/>
            <person name="Lobach L."/>
            <person name="Christie J."/>
            <person name="van den Ackerveken G."/>
            <person name="Bottin A."/>
            <person name="Bulone V."/>
            <person name="Diaz-Moreno S.M."/>
            <person name="Dumas B."/>
            <person name="Fan L."/>
            <person name="Gaulin E."/>
            <person name="Govers F."/>
            <person name="Grenville-Briggs L.J."/>
            <person name="Horner N.R."/>
            <person name="Levin J.Z."/>
            <person name="Mammella M."/>
            <person name="Meijer H.J."/>
            <person name="Morris P."/>
            <person name="Nusbaum C."/>
            <person name="Oome S."/>
            <person name="Phillips A.J."/>
            <person name="van Rooyen D."/>
            <person name="Rzeszutek E."/>
            <person name="Saraiva M."/>
            <person name="Secombes C.J."/>
            <person name="Seidl M.F."/>
            <person name="Snel B."/>
            <person name="Stassen J.H."/>
            <person name="Sykes S."/>
            <person name="Tripathy S."/>
            <person name="van den Berg H."/>
            <person name="Vega-Arreguin J.C."/>
            <person name="Wawra S."/>
            <person name="Young S.K."/>
            <person name="Zeng Q."/>
            <person name="Dieguez-Uribeondo J."/>
            <person name="Russ C."/>
            <person name="Tyler B.M."/>
            <person name="van West P."/>
        </authorList>
    </citation>
    <scope>NUCLEOTIDE SEQUENCE [LARGE SCALE GENOMIC DNA]</scope>
    <source>
        <strain evidence="2 3">CBS 223.65</strain>
    </source>
</reference>
<dbReference type="AlphaFoldDB" id="A0A067C798"/>
<dbReference type="OrthoDB" id="64754at2759"/>
<keyword evidence="1" id="KW-1133">Transmembrane helix</keyword>
<feature type="transmembrane region" description="Helical" evidence="1">
    <location>
        <begin position="16"/>
        <end position="37"/>
    </location>
</feature>
<dbReference type="KEGG" id="spar:SPRG_09769"/>
<keyword evidence="1" id="KW-0472">Membrane</keyword>
<dbReference type="RefSeq" id="XP_012204308.1">
    <property type="nucleotide sequence ID" value="XM_012348918.1"/>
</dbReference>
<dbReference type="Proteomes" id="UP000030745">
    <property type="component" value="Unassembled WGS sequence"/>
</dbReference>
<feature type="transmembrane region" description="Helical" evidence="1">
    <location>
        <begin position="750"/>
        <end position="771"/>
    </location>
</feature>
<dbReference type="OMA" id="SELIWVE"/>
<gene>
    <name evidence="2" type="ORF">SPRG_09769</name>
</gene>
<dbReference type="EMBL" id="KK583236">
    <property type="protein sequence ID" value="KDO25040.1"/>
    <property type="molecule type" value="Genomic_DNA"/>
</dbReference>
<proteinExistence type="predicted"/>
<dbReference type="GeneID" id="24131920"/>
<feature type="transmembrane region" description="Helical" evidence="1">
    <location>
        <begin position="696"/>
        <end position="714"/>
    </location>
</feature>
<name>A0A067C798_SAPPC</name>
<protein>
    <submittedName>
        <fullName evidence="2">Uncharacterized protein</fullName>
    </submittedName>
</protein>
<keyword evidence="3" id="KW-1185">Reference proteome</keyword>
<dbReference type="VEuPathDB" id="FungiDB:SPRG_09769"/>
<keyword evidence="1" id="KW-0812">Transmembrane</keyword>
<evidence type="ECO:0000256" key="1">
    <source>
        <dbReference type="SAM" id="Phobius"/>
    </source>
</evidence>
<evidence type="ECO:0000313" key="2">
    <source>
        <dbReference type="EMBL" id="KDO25040.1"/>
    </source>
</evidence>
<feature type="transmembrane region" description="Helical" evidence="1">
    <location>
        <begin position="576"/>
        <end position="600"/>
    </location>
</feature>